<evidence type="ECO:0000313" key="3">
    <source>
        <dbReference type="EMBL" id="TGY34620.1"/>
    </source>
</evidence>
<sequence>MHAVTAPHPLGTLATIRQGHPFRGAIRAIAEGDVQVIQLKDLTVDALRPGVPLLRTVVRARKTPDWVRDQDILIAGRGNHPLAMLLRDPPPATLCSPHLYVLRVEQPQQVLPAFLAWQLNQPPAQQYLRRQSAGSRQRSIRRSVLDQLPVQVPPLPQQQRIIALARRVRDEQACLEALIRNRQQQFAAVAADVLTGVIA</sequence>
<dbReference type="Proteomes" id="UP000306631">
    <property type="component" value="Unassembled WGS sequence"/>
</dbReference>
<dbReference type="Gene3D" id="3.90.220.20">
    <property type="entry name" value="DNA methylase specificity domains"/>
    <property type="match status" value="1"/>
</dbReference>
<dbReference type="AlphaFoldDB" id="A0A4V3RJ53"/>
<dbReference type="EMBL" id="SRYW01000006">
    <property type="protein sequence ID" value="TGY34620.1"/>
    <property type="molecule type" value="Genomic_DNA"/>
</dbReference>
<keyword evidence="3" id="KW-0540">Nuclease</keyword>
<name>A0A4V3RJ53_STEMA</name>
<dbReference type="InterPro" id="IPR044946">
    <property type="entry name" value="Restrct_endonuc_typeI_TRD_sf"/>
</dbReference>
<keyword evidence="1" id="KW-0680">Restriction system</keyword>
<keyword evidence="2" id="KW-0238">DNA-binding</keyword>
<gene>
    <name evidence="3" type="ORF">E5352_09265</name>
</gene>
<dbReference type="RefSeq" id="WP_136004659.1">
    <property type="nucleotide sequence ID" value="NZ_SRYW01000006.1"/>
</dbReference>
<protein>
    <submittedName>
        <fullName evidence="3">Restriction endonuclease subunit S</fullName>
    </submittedName>
</protein>
<proteinExistence type="predicted"/>
<dbReference type="OrthoDB" id="5465337at2"/>
<organism evidence="3 4">
    <name type="scientific">Stenotrophomonas maltophilia</name>
    <name type="common">Pseudomonas maltophilia</name>
    <name type="synonym">Xanthomonas maltophilia</name>
    <dbReference type="NCBI Taxonomy" id="40324"/>
    <lineage>
        <taxon>Bacteria</taxon>
        <taxon>Pseudomonadati</taxon>
        <taxon>Pseudomonadota</taxon>
        <taxon>Gammaproteobacteria</taxon>
        <taxon>Lysobacterales</taxon>
        <taxon>Lysobacteraceae</taxon>
        <taxon>Stenotrophomonas</taxon>
        <taxon>Stenotrophomonas maltophilia group</taxon>
    </lineage>
</organism>
<dbReference type="GO" id="GO:0004519">
    <property type="term" value="F:endonuclease activity"/>
    <property type="evidence" value="ECO:0007669"/>
    <property type="project" value="UniProtKB-KW"/>
</dbReference>
<dbReference type="GO" id="GO:0003677">
    <property type="term" value="F:DNA binding"/>
    <property type="evidence" value="ECO:0007669"/>
    <property type="project" value="UniProtKB-KW"/>
</dbReference>
<keyword evidence="3" id="KW-0378">Hydrolase</keyword>
<keyword evidence="3" id="KW-0255">Endonuclease</keyword>
<evidence type="ECO:0000256" key="1">
    <source>
        <dbReference type="ARBA" id="ARBA00022747"/>
    </source>
</evidence>
<accession>A0A4V3RJ53</accession>
<comment type="caution">
    <text evidence="3">The sequence shown here is derived from an EMBL/GenBank/DDBJ whole genome shotgun (WGS) entry which is preliminary data.</text>
</comment>
<dbReference type="GO" id="GO:0009307">
    <property type="term" value="P:DNA restriction-modification system"/>
    <property type="evidence" value="ECO:0007669"/>
    <property type="project" value="UniProtKB-KW"/>
</dbReference>
<evidence type="ECO:0000313" key="4">
    <source>
        <dbReference type="Proteomes" id="UP000306631"/>
    </source>
</evidence>
<evidence type="ECO:0000256" key="2">
    <source>
        <dbReference type="ARBA" id="ARBA00023125"/>
    </source>
</evidence>
<reference evidence="3 4" key="1">
    <citation type="submission" date="2019-04" db="EMBL/GenBank/DDBJ databases">
        <title>Microbes associate with the intestines of laboratory mice.</title>
        <authorList>
            <person name="Navarre W."/>
            <person name="Wong E."/>
            <person name="Huang K."/>
            <person name="Tropini C."/>
            <person name="Ng K."/>
            <person name="Yu B."/>
        </authorList>
    </citation>
    <scope>NUCLEOTIDE SEQUENCE [LARGE SCALE GENOMIC DNA]</scope>
    <source>
        <strain evidence="3 4">NM62_B4-13</strain>
    </source>
</reference>
<dbReference type="SUPFAM" id="SSF116734">
    <property type="entry name" value="DNA methylase specificity domain"/>
    <property type="match status" value="1"/>
</dbReference>